<keyword evidence="2" id="KW-0677">Repeat</keyword>
<keyword evidence="4" id="KW-1185">Reference proteome</keyword>
<dbReference type="SUPFAM" id="SSF52047">
    <property type="entry name" value="RNI-like"/>
    <property type="match status" value="1"/>
</dbReference>
<dbReference type="InParanoid" id="A0A3B1JDR8"/>
<reference evidence="4" key="1">
    <citation type="submission" date="2013-03" db="EMBL/GenBank/DDBJ databases">
        <authorList>
            <person name="Jeffery W."/>
            <person name="Warren W."/>
            <person name="Wilson R.K."/>
        </authorList>
    </citation>
    <scope>NUCLEOTIDE SEQUENCE</scope>
    <source>
        <strain evidence="4">female</strain>
    </source>
</reference>
<dbReference type="AlphaFoldDB" id="A0A3B1JDR8"/>
<dbReference type="InterPro" id="IPR051261">
    <property type="entry name" value="NLR"/>
</dbReference>
<evidence type="ECO:0000256" key="1">
    <source>
        <dbReference type="ARBA" id="ARBA00022614"/>
    </source>
</evidence>
<reference evidence="3" key="3">
    <citation type="submission" date="2025-08" db="UniProtKB">
        <authorList>
            <consortium name="Ensembl"/>
        </authorList>
    </citation>
    <scope>IDENTIFICATION</scope>
</reference>
<dbReference type="Gene3D" id="3.80.10.10">
    <property type="entry name" value="Ribonuclease Inhibitor"/>
    <property type="match status" value="3"/>
</dbReference>
<dbReference type="Bgee" id="ENSAMXG00000033696">
    <property type="expression patterns" value="Expressed in intestine and 12 other cell types or tissues"/>
</dbReference>
<dbReference type="Ensembl" id="ENSAMXT00000050957.1">
    <property type="protein sequence ID" value="ENSAMXP00000040413.1"/>
    <property type="gene ID" value="ENSAMXG00000033696.1"/>
</dbReference>
<sequence length="393" mass="42771">MQFSAVLKNPQCQLQKLNLSDCSVMGEGYAALASALKSNSSSHLIELDLRGNDPGETGVKELYNLLVNPQHKLSTLRLLKSSAAEDFCAFLTEALGTSPLLLTELSLSEKIKGDSAVKQLSDLLKDLHCRTKILRMKHSDITEEGCAALSSAFCSNPSHLIELDLSDNKLGNSGLKELHDLVNNQYCTLQKLRLSNCSISEDGCAVFSSALKSNPSSHLKELDLSGNRLEDKGVKLLCDVLMASYCTLEKLNVSDINITKEGYAALASALKSNPSSHLVELDLKGNDPGETGVKLINDLQKEPNCKLKTLKLLKSPDAEKAFNVLVKGLGTNPLLLTELDLSEKIFKDIGMKQLSALLTDFHCRPKKLTLKSCRITEKACTDLSGAFVQILHT</sequence>
<evidence type="ECO:0008006" key="5">
    <source>
        <dbReference type="Google" id="ProtNLM"/>
    </source>
</evidence>
<protein>
    <recommendedName>
        <fullName evidence="5">NACHT LRR and PYD domain-containing protein</fullName>
    </recommendedName>
</protein>
<dbReference type="PANTHER" id="PTHR24106">
    <property type="entry name" value="NACHT, LRR AND CARD DOMAINS-CONTAINING"/>
    <property type="match status" value="1"/>
</dbReference>
<accession>A0A3B1JDR8</accession>
<dbReference type="Proteomes" id="UP000018467">
    <property type="component" value="Unassembled WGS sequence"/>
</dbReference>
<dbReference type="InterPro" id="IPR001611">
    <property type="entry name" value="Leu-rich_rpt"/>
</dbReference>
<evidence type="ECO:0000313" key="4">
    <source>
        <dbReference type="Proteomes" id="UP000018467"/>
    </source>
</evidence>
<name>A0A3B1JDR8_ASTMX</name>
<dbReference type="InterPro" id="IPR032675">
    <property type="entry name" value="LRR_dom_sf"/>
</dbReference>
<evidence type="ECO:0000313" key="3">
    <source>
        <dbReference type="Ensembl" id="ENSAMXP00000040413.1"/>
    </source>
</evidence>
<dbReference type="Pfam" id="PF13516">
    <property type="entry name" value="LRR_6"/>
    <property type="match status" value="2"/>
</dbReference>
<reference evidence="3" key="4">
    <citation type="submission" date="2025-09" db="UniProtKB">
        <authorList>
            <consortium name="Ensembl"/>
        </authorList>
    </citation>
    <scope>IDENTIFICATION</scope>
</reference>
<reference evidence="4" key="2">
    <citation type="journal article" date="2014" name="Nat. Commun.">
        <title>The cavefish genome reveals candidate genes for eye loss.</title>
        <authorList>
            <person name="McGaugh S.E."/>
            <person name="Gross J.B."/>
            <person name="Aken B."/>
            <person name="Blin M."/>
            <person name="Borowsky R."/>
            <person name="Chalopin D."/>
            <person name="Hinaux H."/>
            <person name="Jeffery W.R."/>
            <person name="Keene A."/>
            <person name="Ma L."/>
            <person name="Minx P."/>
            <person name="Murphy D."/>
            <person name="O'Quin K.E."/>
            <person name="Retaux S."/>
            <person name="Rohner N."/>
            <person name="Searle S.M."/>
            <person name="Stahl B.A."/>
            <person name="Tabin C."/>
            <person name="Volff J.N."/>
            <person name="Yoshizawa M."/>
            <person name="Warren W.C."/>
        </authorList>
    </citation>
    <scope>NUCLEOTIDE SEQUENCE [LARGE SCALE GENOMIC DNA]</scope>
    <source>
        <strain evidence="4">female</strain>
    </source>
</reference>
<dbReference type="GeneTree" id="ENSGT01150000286911"/>
<proteinExistence type="predicted"/>
<evidence type="ECO:0000256" key="2">
    <source>
        <dbReference type="ARBA" id="ARBA00022737"/>
    </source>
</evidence>
<keyword evidence="1" id="KW-0433">Leucine-rich repeat</keyword>
<organism evidence="3 4">
    <name type="scientific">Astyanax mexicanus</name>
    <name type="common">Blind cave fish</name>
    <name type="synonym">Astyanax fasciatus mexicanus</name>
    <dbReference type="NCBI Taxonomy" id="7994"/>
    <lineage>
        <taxon>Eukaryota</taxon>
        <taxon>Metazoa</taxon>
        <taxon>Chordata</taxon>
        <taxon>Craniata</taxon>
        <taxon>Vertebrata</taxon>
        <taxon>Euteleostomi</taxon>
        <taxon>Actinopterygii</taxon>
        <taxon>Neopterygii</taxon>
        <taxon>Teleostei</taxon>
        <taxon>Ostariophysi</taxon>
        <taxon>Characiformes</taxon>
        <taxon>Characoidei</taxon>
        <taxon>Acestrorhamphidae</taxon>
        <taxon>Acestrorhamphinae</taxon>
        <taxon>Astyanax</taxon>
    </lineage>
</organism>
<dbReference type="SMART" id="SM00368">
    <property type="entry name" value="LRR_RI"/>
    <property type="match status" value="10"/>
</dbReference>